<dbReference type="Pfam" id="PF01196">
    <property type="entry name" value="Ribosomal_L17"/>
    <property type="match status" value="1"/>
</dbReference>
<dbReference type="NCBIfam" id="TIGR00059">
    <property type="entry name" value="L17"/>
    <property type="match status" value="1"/>
</dbReference>
<evidence type="ECO:0000256" key="3">
    <source>
        <dbReference type="ARBA" id="ARBA00023274"/>
    </source>
</evidence>
<protein>
    <recommendedName>
        <fullName evidence="4">Large ribosomal subunit protein bL17</fullName>
    </recommendedName>
</protein>
<gene>
    <name evidence="4" type="primary">rplQ</name>
    <name evidence="6" type="ORF">A8F95_20465</name>
</gene>
<keyword evidence="2 4" id="KW-0689">Ribosomal protein</keyword>
<comment type="similarity">
    <text evidence="1 4 5">Belongs to the bacterial ribosomal protein bL17 family.</text>
</comment>
<dbReference type="Proteomes" id="UP000092578">
    <property type="component" value="Unassembled WGS sequence"/>
</dbReference>
<evidence type="ECO:0000256" key="4">
    <source>
        <dbReference type="HAMAP-Rule" id="MF_01368"/>
    </source>
</evidence>
<proteinExistence type="inferred from homology"/>
<dbReference type="PANTHER" id="PTHR14413">
    <property type="entry name" value="RIBOSOMAL PROTEIN L17"/>
    <property type="match status" value="1"/>
</dbReference>
<sequence>MAYRKLGRTSAQRKAMLRDLTTDLIISERIETTEARAKELRSVVEKMITLGKRGDLHARRQAAAFLRNEVASTVEVEGKDGKTKEKPVYAVQKLFSDVAPRYSERQGGYTRIMKIGPRRGDGAPMVIIELV</sequence>
<dbReference type="SUPFAM" id="SSF64263">
    <property type="entry name" value="Prokaryotic ribosomal protein L17"/>
    <property type="match status" value="1"/>
</dbReference>
<dbReference type="PROSITE" id="PS01167">
    <property type="entry name" value="RIBOSOMAL_L17"/>
    <property type="match status" value="1"/>
</dbReference>
<comment type="caution">
    <text evidence="6">The sequence shown here is derived from an EMBL/GenBank/DDBJ whole genome shotgun (WGS) entry which is preliminary data.</text>
</comment>
<evidence type="ECO:0000256" key="2">
    <source>
        <dbReference type="ARBA" id="ARBA00022980"/>
    </source>
</evidence>
<name>A0A1B9B6C0_9BACI</name>
<dbReference type="RefSeq" id="WP_065409907.1">
    <property type="nucleotide sequence ID" value="NZ_MAYT01000007.1"/>
</dbReference>
<dbReference type="InterPro" id="IPR047859">
    <property type="entry name" value="Ribosomal_bL17_CS"/>
</dbReference>
<dbReference type="HAMAP" id="MF_01368">
    <property type="entry name" value="Ribosomal_bL17"/>
    <property type="match status" value="1"/>
</dbReference>
<dbReference type="Gene3D" id="3.90.1030.10">
    <property type="entry name" value="Ribosomal protein L17"/>
    <property type="match status" value="1"/>
</dbReference>
<evidence type="ECO:0000256" key="5">
    <source>
        <dbReference type="RuleBase" id="RU000660"/>
    </source>
</evidence>
<reference evidence="7" key="1">
    <citation type="submission" date="2016-05" db="EMBL/GenBank/DDBJ databases">
        <authorList>
            <person name="Liu B."/>
            <person name="Wang J."/>
            <person name="Zhu Y."/>
            <person name="Liu G."/>
            <person name="Chen Q."/>
            <person name="Chen Z."/>
            <person name="Lan J."/>
            <person name="Che J."/>
            <person name="Ge C."/>
            <person name="Shi H."/>
            <person name="Pan Z."/>
            <person name="Liu X."/>
        </authorList>
    </citation>
    <scope>NUCLEOTIDE SEQUENCE [LARGE SCALE GENOMIC DNA]</scope>
    <source>
        <strain evidence="7">FJAT-27215</strain>
    </source>
</reference>
<dbReference type="GO" id="GO:0006412">
    <property type="term" value="P:translation"/>
    <property type="evidence" value="ECO:0007669"/>
    <property type="project" value="UniProtKB-UniRule"/>
</dbReference>
<keyword evidence="3 4" id="KW-0687">Ribonucleoprotein</keyword>
<dbReference type="GO" id="GO:0003735">
    <property type="term" value="F:structural constituent of ribosome"/>
    <property type="evidence" value="ECO:0007669"/>
    <property type="project" value="InterPro"/>
</dbReference>
<dbReference type="AlphaFoldDB" id="A0A1B9B6C0"/>
<keyword evidence="7" id="KW-1185">Reference proteome</keyword>
<dbReference type="InterPro" id="IPR036373">
    <property type="entry name" value="Ribosomal_bL17_sf"/>
</dbReference>
<accession>A0A1B9B6C0</accession>
<organism evidence="6 7">
    <name type="scientific">Pseudobacillus wudalianchiensis</name>
    <dbReference type="NCBI Taxonomy" id="1743143"/>
    <lineage>
        <taxon>Bacteria</taxon>
        <taxon>Bacillati</taxon>
        <taxon>Bacillota</taxon>
        <taxon>Bacilli</taxon>
        <taxon>Bacillales</taxon>
        <taxon>Bacillaceae</taxon>
        <taxon>Pseudobacillus</taxon>
    </lineage>
</organism>
<dbReference type="InterPro" id="IPR000456">
    <property type="entry name" value="Ribosomal_bL17"/>
</dbReference>
<dbReference type="EMBL" id="MAYT01000007">
    <property type="protein sequence ID" value="OCA91647.1"/>
    <property type="molecule type" value="Genomic_DNA"/>
</dbReference>
<evidence type="ECO:0000313" key="7">
    <source>
        <dbReference type="Proteomes" id="UP000092578"/>
    </source>
</evidence>
<evidence type="ECO:0000256" key="1">
    <source>
        <dbReference type="ARBA" id="ARBA00008777"/>
    </source>
</evidence>
<comment type="subunit">
    <text evidence="4">Part of the 50S ribosomal subunit. Contacts protein L32.</text>
</comment>
<dbReference type="PANTHER" id="PTHR14413:SF16">
    <property type="entry name" value="LARGE RIBOSOMAL SUBUNIT PROTEIN BL17M"/>
    <property type="match status" value="1"/>
</dbReference>
<dbReference type="FunFam" id="3.90.1030.10:FF:000002">
    <property type="entry name" value="50S ribosomal protein L17"/>
    <property type="match status" value="1"/>
</dbReference>
<dbReference type="GO" id="GO:0022625">
    <property type="term" value="C:cytosolic large ribosomal subunit"/>
    <property type="evidence" value="ECO:0007669"/>
    <property type="project" value="TreeGrafter"/>
</dbReference>
<evidence type="ECO:0000313" key="6">
    <source>
        <dbReference type="EMBL" id="OCA91647.1"/>
    </source>
</evidence>